<evidence type="ECO:0000313" key="1">
    <source>
        <dbReference type="EMBL" id="JAH39420.1"/>
    </source>
</evidence>
<dbReference type="AlphaFoldDB" id="A0A0E9SFG5"/>
<proteinExistence type="predicted"/>
<accession>A0A0E9SFG5</accession>
<dbReference type="EMBL" id="GBXM01069157">
    <property type="protein sequence ID" value="JAH39420.1"/>
    <property type="molecule type" value="Transcribed_RNA"/>
</dbReference>
<organism evidence="1">
    <name type="scientific">Anguilla anguilla</name>
    <name type="common">European freshwater eel</name>
    <name type="synonym">Muraena anguilla</name>
    <dbReference type="NCBI Taxonomy" id="7936"/>
    <lineage>
        <taxon>Eukaryota</taxon>
        <taxon>Metazoa</taxon>
        <taxon>Chordata</taxon>
        <taxon>Craniata</taxon>
        <taxon>Vertebrata</taxon>
        <taxon>Euteleostomi</taxon>
        <taxon>Actinopterygii</taxon>
        <taxon>Neopterygii</taxon>
        <taxon>Teleostei</taxon>
        <taxon>Anguilliformes</taxon>
        <taxon>Anguillidae</taxon>
        <taxon>Anguilla</taxon>
    </lineage>
</organism>
<protein>
    <submittedName>
        <fullName evidence="1">Uncharacterized protein</fullName>
    </submittedName>
</protein>
<reference evidence="1" key="1">
    <citation type="submission" date="2014-11" db="EMBL/GenBank/DDBJ databases">
        <authorList>
            <person name="Amaro Gonzalez C."/>
        </authorList>
    </citation>
    <scope>NUCLEOTIDE SEQUENCE</scope>
</reference>
<name>A0A0E9SFG5_ANGAN</name>
<sequence>MNLASWATWGPRRDWWSSVSVTALPFPSPARENSQSPGN</sequence>
<reference evidence="1" key="2">
    <citation type="journal article" date="2015" name="Fish Shellfish Immunol.">
        <title>Early steps in the European eel (Anguilla anguilla)-Vibrio vulnificus interaction in the gills: Role of the RtxA13 toxin.</title>
        <authorList>
            <person name="Callol A."/>
            <person name="Pajuelo D."/>
            <person name="Ebbesson L."/>
            <person name="Teles M."/>
            <person name="MacKenzie S."/>
            <person name="Amaro C."/>
        </authorList>
    </citation>
    <scope>NUCLEOTIDE SEQUENCE</scope>
</reference>